<dbReference type="Proteomes" id="UP000640485">
    <property type="component" value="Unassembled WGS sequence"/>
</dbReference>
<sequence length="527" mass="58326">MDFHSFCVAIIAILSGALSLVLAILGMRIWDDRRKGTRRRRSSDGLDGALRPMVFLFNDGRLIDATPPARNLFDRLGAVDHEWGRLMQWIGPRFPDDIGRLDQLPRLGRVELVGHSGNGSASLRLLAEQIDQALVRITLTDPQADGAGIVVDSMSLQAMEEELDLLRRALDQTPMLVWRQDRQHGVTWANAAYLRQAEALSDGEVTWPLPRLLEPPQAVPGASTSSKRAALNDNGNVRWYDCHNHQIDPDQSMMFALPADAAIRAERSLREFVQTLTKTFADLPTGLAIFDRERHLQLFNPALIDLTGLPTGFLTARPTLFDLLDKLRELRMVPEPKDYRSWRQQMYHLESAAATGRHVETWSLPGGQTYRVTGRPHPDGAVAFLIEDITSEISLTRKFRADLSLGNTVLDAIDDALVVFAPGDQVALTNQAYRNLWGEGTPTKADMLADWQARGSDGPGFAALRARLSGENGDARRDGIMTGPDGNLLSWTVNHLGLGRQMISFRSADMNHLSEPVQSSAPLADVG</sequence>
<dbReference type="RefSeq" id="WP_200688508.1">
    <property type="nucleotide sequence ID" value="NZ_JAEPRQ010000008.1"/>
</dbReference>
<comment type="caution">
    <text evidence="2">The sequence shown here is derived from an EMBL/GenBank/DDBJ whole genome shotgun (WGS) entry which is preliminary data.</text>
</comment>
<keyword evidence="3" id="KW-1185">Reference proteome</keyword>
<dbReference type="AlphaFoldDB" id="A0A934SNL2"/>
<evidence type="ECO:0000313" key="3">
    <source>
        <dbReference type="Proteomes" id="UP000640485"/>
    </source>
</evidence>
<dbReference type="Pfam" id="PF12860">
    <property type="entry name" value="PAS_7"/>
    <property type="match status" value="1"/>
</dbReference>
<dbReference type="Gene3D" id="3.30.450.20">
    <property type="entry name" value="PAS domain"/>
    <property type="match status" value="1"/>
</dbReference>
<keyword evidence="1" id="KW-1133">Transmembrane helix</keyword>
<dbReference type="InterPro" id="IPR035965">
    <property type="entry name" value="PAS-like_dom_sf"/>
</dbReference>
<dbReference type="SUPFAM" id="SSF55785">
    <property type="entry name" value="PYP-like sensor domain (PAS domain)"/>
    <property type="match status" value="1"/>
</dbReference>
<gene>
    <name evidence="2" type="ORF">JJJ17_16860</name>
</gene>
<keyword evidence="1" id="KW-0812">Transmembrane</keyword>
<accession>A0A934SNL2</accession>
<proteinExistence type="predicted"/>
<evidence type="ECO:0000256" key="1">
    <source>
        <dbReference type="SAM" id="Phobius"/>
    </source>
</evidence>
<evidence type="ECO:0000313" key="2">
    <source>
        <dbReference type="EMBL" id="MBK4217603.1"/>
    </source>
</evidence>
<protein>
    <submittedName>
        <fullName evidence="2">PAS-domain containing protein</fullName>
    </submittedName>
</protein>
<keyword evidence="1" id="KW-0472">Membrane</keyword>
<dbReference type="EMBL" id="JAEPRQ010000008">
    <property type="protein sequence ID" value="MBK4217603.1"/>
    <property type="molecule type" value="Genomic_DNA"/>
</dbReference>
<organism evidence="2 3">
    <name type="scientific">Paracoccus caeni</name>
    <dbReference type="NCBI Taxonomy" id="657651"/>
    <lineage>
        <taxon>Bacteria</taxon>
        <taxon>Pseudomonadati</taxon>
        <taxon>Pseudomonadota</taxon>
        <taxon>Alphaproteobacteria</taxon>
        <taxon>Rhodobacterales</taxon>
        <taxon>Paracoccaceae</taxon>
        <taxon>Paracoccus</taxon>
    </lineage>
</organism>
<feature type="transmembrane region" description="Helical" evidence="1">
    <location>
        <begin position="6"/>
        <end position="30"/>
    </location>
</feature>
<reference evidence="2" key="1">
    <citation type="submission" date="2021-01" db="EMBL/GenBank/DDBJ databases">
        <title>Paracoccus amoyensis sp. nov., isolated from the surface seawater along the coast of Xiamen Island, China.</title>
        <authorList>
            <person name="Lyu L."/>
        </authorList>
    </citation>
    <scope>NUCLEOTIDE SEQUENCE</scope>
    <source>
        <strain evidence="2">MJ17</strain>
    </source>
</reference>
<name>A0A934SNL2_9RHOB</name>